<dbReference type="OrthoDB" id="2786255at2759"/>
<organism evidence="2 3">
    <name type="scientific">Rhizoctonia solani</name>
    <dbReference type="NCBI Taxonomy" id="456999"/>
    <lineage>
        <taxon>Eukaryota</taxon>
        <taxon>Fungi</taxon>
        <taxon>Dikarya</taxon>
        <taxon>Basidiomycota</taxon>
        <taxon>Agaricomycotina</taxon>
        <taxon>Agaricomycetes</taxon>
        <taxon>Cantharellales</taxon>
        <taxon>Ceratobasidiaceae</taxon>
        <taxon>Rhizoctonia</taxon>
    </lineage>
</organism>
<evidence type="ECO:0000313" key="3">
    <source>
        <dbReference type="Proteomes" id="UP000663831"/>
    </source>
</evidence>
<feature type="transmembrane region" description="Helical" evidence="1">
    <location>
        <begin position="301"/>
        <end position="320"/>
    </location>
</feature>
<dbReference type="AlphaFoldDB" id="A0A8H3CP12"/>
<comment type="caution">
    <text evidence="2">The sequence shown here is derived from an EMBL/GenBank/DDBJ whole genome shotgun (WGS) entry which is preliminary data.</text>
</comment>
<dbReference type="Proteomes" id="UP000663831">
    <property type="component" value="Unassembled WGS sequence"/>
</dbReference>
<keyword evidence="1" id="KW-0812">Transmembrane</keyword>
<feature type="transmembrane region" description="Helical" evidence="1">
    <location>
        <begin position="128"/>
        <end position="149"/>
    </location>
</feature>
<dbReference type="EMBL" id="CAJMWV010003632">
    <property type="protein sequence ID" value="CAE6485788.1"/>
    <property type="molecule type" value="Genomic_DNA"/>
</dbReference>
<protein>
    <recommendedName>
        <fullName evidence="4">Transmembrane protein</fullName>
    </recommendedName>
</protein>
<proteinExistence type="predicted"/>
<reference evidence="2" key="1">
    <citation type="submission" date="2021-01" db="EMBL/GenBank/DDBJ databases">
        <authorList>
            <person name="Kaushik A."/>
        </authorList>
    </citation>
    <scope>NUCLEOTIDE SEQUENCE</scope>
    <source>
        <strain evidence="2">AG3-1AP</strain>
    </source>
</reference>
<feature type="transmembrane region" description="Helical" evidence="1">
    <location>
        <begin position="86"/>
        <end position="107"/>
    </location>
</feature>
<gene>
    <name evidence="2" type="ORF">RDB_LOCUS103446</name>
</gene>
<keyword evidence="1" id="KW-1133">Transmembrane helix</keyword>
<accession>A0A8H3CP12</accession>
<evidence type="ECO:0000256" key="1">
    <source>
        <dbReference type="SAM" id="Phobius"/>
    </source>
</evidence>
<name>A0A8H3CP12_9AGAM</name>
<evidence type="ECO:0008006" key="4">
    <source>
        <dbReference type="Google" id="ProtNLM"/>
    </source>
</evidence>
<keyword evidence="1" id="KW-0472">Membrane</keyword>
<sequence>MPYPSIQGSSTSAIQTSSGSHWQATLKYQGVFKEIEVRVSLYAQVLLLWLWFTIHPDKLGCMTESAIFSAELMLVKSLDSLRTQQFGLLDGLVVSFVTTMVLSFCIATHPRLIWDDPHVATARIATRIFALFLRLQFIGVWGGWCFLMWHDPVQFALKGDAAITGCIPNLEVILTIPLSKRMHAVSAGARVLALSLVLTLLFIALCSWLLHVNHLFPFRPVSNLPALGLRVGETWSHLGSPPSDLAAAVRLLTTRLASSRNTVYSIIKRLPQLTAIATVILLIYMTEQTICQSDTNNNAVWGWYGVAQLGLLLFLIVHLATSTWRRAGGQNTEIVLAEWWVRSTEERARHARVDPEVYLTEIIGFPRHEDRLSPAWLSQPRSTSIS</sequence>
<evidence type="ECO:0000313" key="2">
    <source>
        <dbReference type="EMBL" id="CAE6485788.1"/>
    </source>
</evidence>
<feature type="transmembrane region" description="Helical" evidence="1">
    <location>
        <begin position="191"/>
        <end position="210"/>
    </location>
</feature>